<dbReference type="EMBL" id="CP132508">
    <property type="protein sequence ID" value="WPD19902.1"/>
    <property type="molecule type" value="Genomic_DNA"/>
</dbReference>
<dbReference type="SMART" id="SM00849">
    <property type="entry name" value="Lactamase_B"/>
    <property type="match status" value="1"/>
</dbReference>
<dbReference type="InterPro" id="IPR036866">
    <property type="entry name" value="RibonucZ/Hydroxyglut_hydro"/>
</dbReference>
<name>A0ABZ0QQY6_9FIRM</name>
<keyword evidence="3" id="KW-1185">Reference proteome</keyword>
<dbReference type="InterPro" id="IPR050855">
    <property type="entry name" value="NDM-1-like"/>
</dbReference>
<dbReference type="Gene3D" id="3.60.15.10">
    <property type="entry name" value="Ribonuclease Z/Hydroxyacylglutathione hydrolase-like"/>
    <property type="match status" value="1"/>
</dbReference>
<dbReference type="PANTHER" id="PTHR42951:SF21">
    <property type="entry name" value="METALLO-HYDROLASE YQJP-RELATED"/>
    <property type="match status" value="1"/>
</dbReference>
<dbReference type="Proteomes" id="UP001304683">
    <property type="component" value="Chromosome"/>
</dbReference>
<dbReference type="InterPro" id="IPR001279">
    <property type="entry name" value="Metallo-B-lactamas"/>
</dbReference>
<sequence length="355" mass="38098">MATPGRGVDASVTGVPAGVHPVDEGVLRIPVPTPFAVGVVNVYLILGRVPTLVDVGPGGRRGREALEAGLAAAGLGWDDIAQVVITHTHADHMGLLRHWPGTRRPAVVGHRWGARHFRGGDDPERVRFFQGFVRSAGVPADVAGGLLQGLAALMAAEPAVPVARWLEDGDELTMGDDPWLVLHTPGHAQSQLCLYRERDGLLISSDHLLPTISSNALLEPAPLDERGRPLRPEPPRSLVDYRRSLRRVRPLPARRCLPGHGDPFGGHRELIERRLADMERRARQIRDALAARGGRSTLYRLAVDLFGSGDAGHLLLALSEVQGHVAWMESEGWVRCRPEPGGSGVLMVTAAGGAG</sequence>
<evidence type="ECO:0000259" key="1">
    <source>
        <dbReference type="SMART" id="SM00849"/>
    </source>
</evidence>
<feature type="domain" description="Metallo-beta-lactamase" evidence="1">
    <location>
        <begin position="39"/>
        <end position="260"/>
    </location>
</feature>
<evidence type="ECO:0000313" key="3">
    <source>
        <dbReference type="Proteomes" id="UP001304683"/>
    </source>
</evidence>
<dbReference type="RefSeq" id="WP_318751343.1">
    <property type="nucleotide sequence ID" value="NZ_CP132508.1"/>
</dbReference>
<reference evidence="2 3" key="1">
    <citation type="submission" date="2023-08" db="EMBL/GenBank/DDBJ databases">
        <title>Genome sequence of Thermaerobacter compostii strain Ins1, a spore-forming filamentous bacterium isolated from a deep geothermal reservoir.</title>
        <authorList>
            <person name="Bregnard D."/>
            <person name="Gonzalez D."/>
            <person name="Junier P."/>
        </authorList>
    </citation>
    <scope>NUCLEOTIDE SEQUENCE [LARGE SCALE GENOMIC DNA]</scope>
    <source>
        <strain evidence="2 3">Ins1</strain>
    </source>
</reference>
<organism evidence="2 3">
    <name type="scientific">Thermaerobacter composti</name>
    <dbReference type="NCBI Taxonomy" id="554949"/>
    <lineage>
        <taxon>Bacteria</taxon>
        <taxon>Bacillati</taxon>
        <taxon>Bacillota</taxon>
        <taxon>Clostridia</taxon>
        <taxon>Eubacteriales</taxon>
        <taxon>Clostridiales Family XVII. Incertae Sedis</taxon>
        <taxon>Thermaerobacter</taxon>
    </lineage>
</organism>
<evidence type="ECO:0000313" key="2">
    <source>
        <dbReference type="EMBL" id="WPD19902.1"/>
    </source>
</evidence>
<protein>
    <submittedName>
        <fullName evidence="2">MBL fold metallo-hydrolase</fullName>
    </submittedName>
</protein>
<dbReference type="SUPFAM" id="SSF56281">
    <property type="entry name" value="Metallo-hydrolase/oxidoreductase"/>
    <property type="match status" value="1"/>
</dbReference>
<dbReference type="Pfam" id="PF00753">
    <property type="entry name" value="Lactamase_B"/>
    <property type="match status" value="1"/>
</dbReference>
<accession>A0ABZ0QQY6</accession>
<dbReference type="PANTHER" id="PTHR42951">
    <property type="entry name" value="METALLO-BETA-LACTAMASE DOMAIN-CONTAINING"/>
    <property type="match status" value="1"/>
</dbReference>
<proteinExistence type="predicted"/>
<gene>
    <name evidence="2" type="ORF">Q5761_04430</name>
</gene>